<sequence length="99" mass="11126">MLLICPGIDTFAASILLVCPDRTLTNILFTTCVYDYLHSIALCNVLNLDGLLRRKLCIELRASIAVPSTTSMTTRPARPKKQNIFEKTSFFPKMKVNFS</sequence>
<organism evidence="1 2">
    <name type="scientific">Meganyctiphanes norvegica</name>
    <name type="common">Northern krill</name>
    <name type="synonym">Thysanopoda norvegica</name>
    <dbReference type="NCBI Taxonomy" id="48144"/>
    <lineage>
        <taxon>Eukaryota</taxon>
        <taxon>Metazoa</taxon>
        <taxon>Ecdysozoa</taxon>
        <taxon>Arthropoda</taxon>
        <taxon>Crustacea</taxon>
        <taxon>Multicrustacea</taxon>
        <taxon>Malacostraca</taxon>
        <taxon>Eumalacostraca</taxon>
        <taxon>Eucarida</taxon>
        <taxon>Euphausiacea</taxon>
        <taxon>Euphausiidae</taxon>
        <taxon>Meganyctiphanes</taxon>
    </lineage>
</organism>
<dbReference type="EMBL" id="CAXKWB010000947">
    <property type="protein sequence ID" value="CAL4062915.1"/>
    <property type="molecule type" value="Genomic_DNA"/>
</dbReference>
<accession>A0AAV2PP30</accession>
<comment type="caution">
    <text evidence="1">The sequence shown here is derived from an EMBL/GenBank/DDBJ whole genome shotgun (WGS) entry which is preliminary data.</text>
</comment>
<protein>
    <submittedName>
        <fullName evidence="1">Uncharacterized protein</fullName>
    </submittedName>
</protein>
<gene>
    <name evidence="1" type="ORF">MNOR_LOCUS2930</name>
</gene>
<dbReference type="AlphaFoldDB" id="A0AAV2PP30"/>
<reference evidence="1 2" key="1">
    <citation type="submission" date="2024-05" db="EMBL/GenBank/DDBJ databases">
        <authorList>
            <person name="Wallberg A."/>
        </authorList>
    </citation>
    <scope>NUCLEOTIDE SEQUENCE [LARGE SCALE GENOMIC DNA]</scope>
</reference>
<evidence type="ECO:0000313" key="2">
    <source>
        <dbReference type="Proteomes" id="UP001497623"/>
    </source>
</evidence>
<feature type="non-terminal residue" evidence="1">
    <location>
        <position position="99"/>
    </location>
</feature>
<evidence type="ECO:0000313" key="1">
    <source>
        <dbReference type="EMBL" id="CAL4062915.1"/>
    </source>
</evidence>
<proteinExistence type="predicted"/>
<keyword evidence="2" id="KW-1185">Reference proteome</keyword>
<dbReference type="Proteomes" id="UP001497623">
    <property type="component" value="Unassembled WGS sequence"/>
</dbReference>
<name>A0AAV2PP30_MEGNR</name>